<accession>A0A1I7DA31</accession>
<name>A0A1I7DA31_9ACTN</name>
<dbReference type="RefSeq" id="WP_139246088.1">
    <property type="nucleotide sequence ID" value="NZ_FPBA01000042.1"/>
</dbReference>
<reference evidence="2" key="1">
    <citation type="submission" date="2016-10" db="EMBL/GenBank/DDBJ databases">
        <authorList>
            <person name="Varghese N."/>
            <person name="Submissions S."/>
        </authorList>
    </citation>
    <scope>NUCLEOTIDE SEQUENCE [LARGE SCALE GENOMIC DNA]</scope>
    <source>
        <strain evidence="2">DSM 46136</strain>
    </source>
</reference>
<dbReference type="EMBL" id="FPBA01000042">
    <property type="protein sequence ID" value="SFU08541.1"/>
    <property type="molecule type" value="Genomic_DNA"/>
</dbReference>
<evidence type="ECO:0000313" key="2">
    <source>
        <dbReference type="Proteomes" id="UP000199546"/>
    </source>
</evidence>
<keyword evidence="2" id="KW-1185">Reference proteome</keyword>
<proteinExistence type="predicted"/>
<protein>
    <submittedName>
        <fullName evidence="1">Uncharacterized protein</fullName>
    </submittedName>
</protein>
<dbReference type="OrthoDB" id="9912113at2"/>
<organism evidence="1 2">
    <name type="scientific">Geodermatophilus amargosae</name>
    <dbReference type="NCBI Taxonomy" id="1296565"/>
    <lineage>
        <taxon>Bacteria</taxon>
        <taxon>Bacillati</taxon>
        <taxon>Actinomycetota</taxon>
        <taxon>Actinomycetes</taxon>
        <taxon>Geodermatophilales</taxon>
        <taxon>Geodermatophilaceae</taxon>
        <taxon>Geodermatophilus</taxon>
    </lineage>
</organism>
<gene>
    <name evidence="1" type="ORF">SAMN05660657_05533</name>
</gene>
<dbReference type="Proteomes" id="UP000199546">
    <property type="component" value="Unassembled WGS sequence"/>
</dbReference>
<evidence type="ECO:0000313" key="1">
    <source>
        <dbReference type="EMBL" id="SFU08541.1"/>
    </source>
</evidence>
<sequence length="197" mass="22234">MVSLVSYCEQRSVNESQRDINQEQRRVIEEARADEEYEYAIRVSWWVHGHDFYIQNRSLVPIRSVILRYGATFTETGKPGKELMPIEEGPLFLLDSVAPCTVLTVNTDTVTDYYLGPYEDRLEANHGIYNVFWKQLDFTDAHGRWSVVSGGTPESVDQLDLADLNLEGFVGISDLGNTQAGDVWYTLEQPASDCGSG</sequence>
<dbReference type="AlphaFoldDB" id="A0A1I7DA31"/>